<name>A0A651URB5_SALEB</name>
<comment type="caution">
    <text evidence="1">The sequence shown here is derived from an EMBL/GenBank/DDBJ whole genome shotgun (WGS) entry which is preliminary data.</text>
</comment>
<evidence type="ECO:0000313" key="1">
    <source>
        <dbReference type="EMBL" id="TWO57602.1"/>
    </source>
</evidence>
<organism evidence="1">
    <name type="scientific">Salmonella enterica subsp. enterica serovar Java</name>
    <dbReference type="NCBI Taxonomy" id="224729"/>
    <lineage>
        <taxon>Bacteria</taxon>
        <taxon>Pseudomonadati</taxon>
        <taxon>Pseudomonadota</taxon>
        <taxon>Gammaproteobacteria</taxon>
        <taxon>Enterobacterales</taxon>
        <taxon>Enterobacteriaceae</taxon>
        <taxon>Salmonella</taxon>
    </lineage>
</organism>
<feature type="non-terminal residue" evidence="1">
    <location>
        <position position="32"/>
    </location>
</feature>
<proteinExistence type="predicted"/>
<protein>
    <submittedName>
        <fullName evidence="1">Phage tail protein</fullName>
    </submittedName>
</protein>
<dbReference type="EMBL" id="RSBM03000059">
    <property type="protein sequence ID" value="TWO57602.1"/>
    <property type="molecule type" value="Genomic_DNA"/>
</dbReference>
<accession>A0A651URB5</accession>
<reference evidence="1" key="1">
    <citation type="journal article" date="2019" name="Appl. Environ. Microbiol.">
        <title>Clinically Unreported Salmonellosis Outbreak Detected via Comparative Genomic Analysis of Municipal Wastewater Salmonella Isolates.</title>
        <authorList>
            <person name="Diemert S."/>
            <person name="Yan T."/>
        </authorList>
    </citation>
    <scope>NUCLEOTIDE SEQUENCE</scope>
    <source>
        <strain evidence="1">HIY0081</strain>
    </source>
</reference>
<dbReference type="AlphaFoldDB" id="A0A651URB5"/>
<sequence length="32" mass="3699">MGVSRSELRHHLFHVEEKRMTDTTIPNPLAPV</sequence>
<gene>
    <name evidence="1" type="ORF">EIL58_0023130</name>
</gene>